<dbReference type="SUPFAM" id="SSF56112">
    <property type="entry name" value="Protein kinase-like (PK-like)"/>
    <property type="match status" value="2"/>
</dbReference>
<accession>A0A8H3TW74</accession>
<dbReference type="EMBL" id="BLZA01000030">
    <property type="protein sequence ID" value="GHJ88267.1"/>
    <property type="molecule type" value="Genomic_DNA"/>
</dbReference>
<dbReference type="GO" id="GO:0004674">
    <property type="term" value="F:protein serine/threonine kinase activity"/>
    <property type="evidence" value="ECO:0007669"/>
    <property type="project" value="TreeGrafter"/>
</dbReference>
<dbReference type="Pfam" id="PF00069">
    <property type="entry name" value="Pkinase"/>
    <property type="match status" value="1"/>
</dbReference>
<dbReference type="Gene3D" id="3.30.200.20">
    <property type="entry name" value="Phosphorylase Kinase, domain 1"/>
    <property type="match status" value="1"/>
</dbReference>
<gene>
    <name evidence="5" type="ORF">NliqN6_4669</name>
</gene>
<dbReference type="GO" id="GO:0005524">
    <property type="term" value="F:ATP binding"/>
    <property type="evidence" value="ECO:0007669"/>
    <property type="project" value="UniProtKB-KW"/>
</dbReference>
<name>A0A8H3TW74_9TREE</name>
<dbReference type="InterPro" id="IPR011009">
    <property type="entry name" value="Kinase-like_dom_sf"/>
</dbReference>
<dbReference type="PROSITE" id="PS00108">
    <property type="entry name" value="PROTEIN_KINASE_ST"/>
    <property type="match status" value="1"/>
</dbReference>
<evidence type="ECO:0000256" key="2">
    <source>
        <dbReference type="ARBA" id="ARBA00022741"/>
    </source>
</evidence>
<keyword evidence="2" id="KW-0547">Nucleotide-binding</keyword>
<dbReference type="AlphaFoldDB" id="A0A8H3TW74"/>
<dbReference type="PROSITE" id="PS50011">
    <property type="entry name" value="PROTEIN_KINASE_DOM"/>
    <property type="match status" value="1"/>
</dbReference>
<dbReference type="SMART" id="SM00220">
    <property type="entry name" value="S_TKc"/>
    <property type="match status" value="1"/>
</dbReference>
<comment type="similarity">
    <text evidence="1">Belongs to the protein kinase superfamily. CMGC Ser/Thr protein kinase family. CDC2/CDKX subfamily.</text>
</comment>
<evidence type="ECO:0000256" key="3">
    <source>
        <dbReference type="ARBA" id="ARBA00022840"/>
    </source>
</evidence>
<sequence length="472" mass="52150">MKFLGQGTHSTVYLCAPHEVPVAVSDNHADKISCAVVCKVVPASSAILPPHDIRREISILKKIHHPNVIPLLRDEGSEPDIASDFKLYFPMISTKLMDLMENPFFAPIFPSIGNTINLGAHPDFFTHTERAGIMSRAKSFEVLATSIGYQLSSAIAHLHSMNIAHRDIKPANVLINEDGRVELIDLGTAFDGSVYTDSQGKFINVRCQTNQVGSGPYRAPELLFGADSYSPMLIDLWALGATLSEFFTPMMFATMDSTIVVDLDVLQHSDSARLEPYNFGKVETPESVSSEDEHRSEWSFASMRKGAMWTRQTIFDGGRGEIGLASSIFRLLGSPSDEDWKSLADAPERYRGMFDPTHPVRLDRVLPFADIWDNDEGGVTCTNDHISTGDSPTSTISFLQGLLQLSPTRRTTMFQCLDHPCFKHAVLPPSVYTSKDISLRTDIEMDKSGLLRSWLACSVTTPVHTPGLAQEM</sequence>
<dbReference type="InterPro" id="IPR000719">
    <property type="entry name" value="Prot_kinase_dom"/>
</dbReference>
<evidence type="ECO:0000313" key="6">
    <source>
        <dbReference type="Proteomes" id="UP000620104"/>
    </source>
</evidence>
<organism evidence="5 6">
    <name type="scientific">Naganishia liquefaciens</name>
    <dbReference type="NCBI Taxonomy" id="104408"/>
    <lineage>
        <taxon>Eukaryota</taxon>
        <taxon>Fungi</taxon>
        <taxon>Dikarya</taxon>
        <taxon>Basidiomycota</taxon>
        <taxon>Agaricomycotina</taxon>
        <taxon>Tremellomycetes</taxon>
        <taxon>Filobasidiales</taxon>
        <taxon>Filobasidiaceae</taxon>
        <taxon>Naganishia</taxon>
    </lineage>
</organism>
<comment type="caution">
    <text evidence="5">The sequence shown here is derived from an EMBL/GenBank/DDBJ whole genome shotgun (WGS) entry which is preliminary data.</text>
</comment>
<evidence type="ECO:0000259" key="4">
    <source>
        <dbReference type="PROSITE" id="PS50011"/>
    </source>
</evidence>
<feature type="domain" description="Protein kinase" evidence="4">
    <location>
        <begin position="1"/>
        <end position="422"/>
    </location>
</feature>
<evidence type="ECO:0000256" key="1">
    <source>
        <dbReference type="ARBA" id="ARBA00006485"/>
    </source>
</evidence>
<dbReference type="Gene3D" id="1.10.510.10">
    <property type="entry name" value="Transferase(Phosphotransferase) domain 1"/>
    <property type="match status" value="1"/>
</dbReference>
<dbReference type="InterPro" id="IPR008271">
    <property type="entry name" value="Ser/Thr_kinase_AS"/>
</dbReference>
<dbReference type="PANTHER" id="PTHR24056">
    <property type="entry name" value="CELL DIVISION PROTEIN KINASE"/>
    <property type="match status" value="1"/>
</dbReference>
<dbReference type="Proteomes" id="UP000620104">
    <property type="component" value="Unassembled WGS sequence"/>
</dbReference>
<dbReference type="GO" id="GO:0005634">
    <property type="term" value="C:nucleus"/>
    <property type="evidence" value="ECO:0007669"/>
    <property type="project" value="TreeGrafter"/>
</dbReference>
<dbReference type="OrthoDB" id="413582at2759"/>
<keyword evidence="3" id="KW-0067">ATP-binding</keyword>
<dbReference type="InterPro" id="IPR050108">
    <property type="entry name" value="CDK"/>
</dbReference>
<reference evidence="5" key="1">
    <citation type="submission" date="2020-07" db="EMBL/GenBank/DDBJ databases">
        <title>Draft Genome Sequence of a Deep-Sea Yeast, Naganishia (Cryptococcus) liquefaciens strain N6.</title>
        <authorList>
            <person name="Han Y.W."/>
            <person name="Kajitani R."/>
            <person name="Morimoto H."/>
            <person name="Parhat M."/>
            <person name="Tsubouchi H."/>
            <person name="Bakenova O."/>
            <person name="Ogata M."/>
            <person name="Argunhan B."/>
            <person name="Aoki R."/>
            <person name="Kajiwara S."/>
            <person name="Itoh T."/>
            <person name="Iwasaki H."/>
        </authorList>
    </citation>
    <scope>NUCLEOTIDE SEQUENCE</scope>
    <source>
        <strain evidence="5">N6</strain>
    </source>
</reference>
<proteinExistence type="inferred from homology"/>
<evidence type="ECO:0000313" key="5">
    <source>
        <dbReference type="EMBL" id="GHJ88267.1"/>
    </source>
</evidence>
<keyword evidence="6" id="KW-1185">Reference proteome</keyword>
<protein>
    <recommendedName>
        <fullName evidence="4">Protein kinase domain-containing protein</fullName>
    </recommendedName>
</protein>